<keyword evidence="2" id="KW-1133">Transmembrane helix</keyword>
<protein>
    <submittedName>
        <fullName evidence="3">Uncharacterized protein</fullName>
    </submittedName>
</protein>
<keyword evidence="4" id="KW-1185">Reference proteome</keyword>
<dbReference type="Pfam" id="PF19877">
    <property type="entry name" value="DUF6350"/>
    <property type="match status" value="1"/>
</dbReference>
<gene>
    <name evidence="3" type="ORF">N24_0991</name>
</gene>
<evidence type="ECO:0000256" key="2">
    <source>
        <dbReference type="SAM" id="Phobius"/>
    </source>
</evidence>
<feature type="transmembrane region" description="Helical" evidence="2">
    <location>
        <begin position="305"/>
        <end position="323"/>
    </location>
</feature>
<feature type="region of interest" description="Disordered" evidence="1">
    <location>
        <begin position="400"/>
        <end position="465"/>
    </location>
</feature>
<feature type="region of interest" description="Disordered" evidence="1">
    <location>
        <begin position="1"/>
        <end position="31"/>
    </location>
</feature>
<feature type="compositionally biased region" description="Polar residues" evidence="1">
    <location>
        <begin position="1"/>
        <end position="11"/>
    </location>
</feature>
<sequence length="465" mass="49886">MSKKNSSQTRPGQIRRRRPKPQAPAQTPKKEVKQSKLLRFLPTVLIPHGVALLLVIILAVASLMFTNSSMVNLSATIAQLWLTLNLGAISGSGEVISALPTLPGLIFLWALAVRIHRAVKVRVSIADLGVLAALVVGIPLTLTIIAAFMLFDASSVLNVNVAPAVLLLRTLLFHLSALFLGMGPRLWQALARRYGAPEWLIDAITQAFRFLIAFATVSVVIVIAMVAINHSAFTATLSGYDDTTSVLALITMSILYLPNIVIFAMGILIGSPLYFGDASISVFSVHTVPLPPLPILAALPSEAPSWAVSVLVIPAIIATWVCVRNPMKLAVNATAAAIAAVCFLVLAVFAGGTLGVYNYVGLNVFASLGLVLGYFLIVGLLIAGIDKLRNPVVVKEVEPEPVVPEVEEAEAEPEPAKTEDEDAEPVEEAEETEEEIEEEPDLEQEEPEEESKSEETNDGSEAEER</sequence>
<keyword evidence="2" id="KW-0472">Membrane</keyword>
<feature type="transmembrane region" description="Helical" evidence="2">
    <location>
        <begin position="335"/>
        <end position="359"/>
    </location>
</feature>
<dbReference type="EMBL" id="AP017369">
    <property type="protein sequence ID" value="BAU95253.1"/>
    <property type="molecule type" value="Genomic_DNA"/>
</dbReference>
<evidence type="ECO:0000256" key="1">
    <source>
        <dbReference type="SAM" id="MobiDB-lite"/>
    </source>
</evidence>
<feature type="transmembrane region" description="Helical" evidence="2">
    <location>
        <begin position="280"/>
        <end position="299"/>
    </location>
</feature>
<feature type="transmembrane region" description="Helical" evidence="2">
    <location>
        <begin position="163"/>
        <end position="187"/>
    </location>
</feature>
<evidence type="ECO:0000313" key="4">
    <source>
        <dbReference type="Proteomes" id="UP000218244"/>
    </source>
</evidence>
<dbReference type="InterPro" id="IPR045931">
    <property type="entry name" value="DUF6350"/>
</dbReference>
<proteinExistence type="predicted"/>
<dbReference type="AlphaFoldDB" id="A0A160PQI2"/>
<feature type="compositionally biased region" description="Acidic residues" evidence="1">
    <location>
        <begin position="405"/>
        <end position="465"/>
    </location>
</feature>
<feature type="transmembrane region" description="Helical" evidence="2">
    <location>
        <begin position="365"/>
        <end position="385"/>
    </location>
</feature>
<name>A0A160PQI2_9CORY</name>
<dbReference type="Proteomes" id="UP000218244">
    <property type="component" value="Chromosome"/>
</dbReference>
<accession>A0A160PQI2</accession>
<feature type="transmembrane region" description="Helical" evidence="2">
    <location>
        <begin position="95"/>
        <end position="113"/>
    </location>
</feature>
<feature type="transmembrane region" description="Helical" evidence="2">
    <location>
        <begin position="248"/>
        <end position="268"/>
    </location>
</feature>
<evidence type="ECO:0000313" key="3">
    <source>
        <dbReference type="EMBL" id="BAU95253.1"/>
    </source>
</evidence>
<dbReference type="KEGG" id="csur:N24_0991"/>
<organism evidence="3 4">
    <name type="scientific">Corynebacterium suranareeae</name>
    <dbReference type="NCBI Taxonomy" id="2506452"/>
    <lineage>
        <taxon>Bacteria</taxon>
        <taxon>Bacillati</taxon>
        <taxon>Actinomycetota</taxon>
        <taxon>Actinomycetes</taxon>
        <taxon>Mycobacteriales</taxon>
        <taxon>Corynebacteriaceae</taxon>
        <taxon>Corynebacterium</taxon>
    </lineage>
</organism>
<feature type="transmembrane region" description="Helical" evidence="2">
    <location>
        <begin position="125"/>
        <end position="151"/>
    </location>
</feature>
<feature type="transmembrane region" description="Helical" evidence="2">
    <location>
        <begin position="208"/>
        <end position="228"/>
    </location>
</feature>
<feature type="transmembrane region" description="Helical" evidence="2">
    <location>
        <begin position="40"/>
        <end position="65"/>
    </location>
</feature>
<keyword evidence="2" id="KW-0812">Transmembrane</keyword>
<reference evidence="3 4" key="1">
    <citation type="submission" date="2016-02" db="EMBL/GenBank/DDBJ databases">
        <title>Corynebacterium glutamicum N24 whole genome sequencing project.</title>
        <authorList>
            <person name="Matsutani M."/>
            <person name="Nangtapong N."/>
            <person name="Yakushi T."/>
            <person name="Matsushita K."/>
        </authorList>
    </citation>
    <scope>NUCLEOTIDE SEQUENCE [LARGE SCALE GENOMIC DNA]</scope>
    <source>
        <strain evidence="3 4">N24</strain>
    </source>
</reference>